<keyword evidence="1 5" id="KW-0547">Nucleotide-binding</keyword>
<name>A0A8H3DJF0_9AGAM</name>
<keyword evidence="4 5" id="KW-0067">ATP-binding</keyword>
<dbReference type="GO" id="GO:0005524">
    <property type="term" value="F:ATP binding"/>
    <property type="evidence" value="ECO:0007669"/>
    <property type="project" value="UniProtKB-UniRule"/>
</dbReference>
<evidence type="ECO:0000259" key="7">
    <source>
        <dbReference type="PROSITE" id="PS51198"/>
    </source>
</evidence>
<protein>
    <recommendedName>
        <fullName evidence="7">UvrD-like helicase ATP-binding domain-containing protein</fullName>
    </recommendedName>
</protein>
<dbReference type="PROSITE" id="PS51198">
    <property type="entry name" value="UVRD_HELICASE_ATP_BIND"/>
    <property type="match status" value="1"/>
</dbReference>
<keyword evidence="2 5" id="KW-0378">Hydrolase</keyword>
<keyword evidence="3 5" id="KW-0347">Helicase</keyword>
<dbReference type="GO" id="GO:0004386">
    <property type="term" value="F:helicase activity"/>
    <property type="evidence" value="ECO:0007669"/>
    <property type="project" value="UniProtKB-UniRule"/>
</dbReference>
<reference evidence="8" key="1">
    <citation type="submission" date="2021-01" db="EMBL/GenBank/DDBJ databases">
        <authorList>
            <person name="Kaushik A."/>
        </authorList>
    </citation>
    <scope>NUCLEOTIDE SEQUENCE</scope>
    <source>
        <strain evidence="8">AG6-10EEA</strain>
    </source>
</reference>
<dbReference type="SUPFAM" id="SSF52540">
    <property type="entry name" value="P-loop containing nucleoside triphosphate hydrolases"/>
    <property type="match status" value="1"/>
</dbReference>
<evidence type="ECO:0000313" key="9">
    <source>
        <dbReference type="Proteomes" id="UP000663853"/>
    </source>
</evidence>
<dbReference type="PANTHER" id="PTHR21529">
    <property type="entry name" value="MAMMARY TURMOR VIRUS RECEPTOR HOMOLOG 1, 2 MTVR1, 2"/>
    <property type="match status" value="1"/>
</dbReference>
<dbReference type="EMBL" id="CAJMXA010003951">
    <property type="protein sequence ID" value="CAE6528500.1"/>
    <property type="molecule type" value="Genomic_DNA"/>
</dbReference>
<dbReference type="InterPro" id="IPR014016">
    <property type="entry name" value="UvrD-like_ATP-bd"/>
</dbReference>
<dbReference type="Gene3D" id="3.30.2310.20">
    <property type="entry name" value="RelE-like"/>
    <property type="match status" value="1"/>
</dbReference>
<organism evidence="8 9">
    <name type="scientific">Rhizoctonia solani</name>
    <dbReference type="NCBI Taxonomy" id="456999"/>
    <lineage>
        <taxon>Eukaryota</taxon>
        <taxon>Fungi</taxon>
        <taxon>Dikarya</taxon>
        <taxon>Basidiomycota</taxon>
        <taxon>Agaricomycotina</taxon>
        <taxon>Agaricomycetes</taxon>
        <taxon>Cantharellales</taxon>
        <taxon>Ceratobasidiaceae</taxon>
        <taxon>Rhizoctonia</taxon>
    </lineage>
</organism>
<dbReference type="Gene3D" id="3.40.50.300">
    <property type="entry name" value="P-loop containing nucleotide triphosphate hydrolases"/>
    <property type="match status" value="2"/>
</dbReference>
<feature type="region of interest" description="Disordered" evidence="6">
    <location>
        <begin position="1612"/>
        <end position="1637"/>
    </location>
</feature>
<evidence type="ECO:0000256" key="3">
    <source>
        <dbReference type="ARBA" id="ARBA00022806"/>
    </source>
</evidence>
<dbReference type="InterPro" id="IPR035093">
    <property type="entry name" value="RelE/ParE_toxin_dom_sf"/>
</dbReference>
<dbReference type="Proteomes" id="UP000663853">
    <property type="component" value="Unassembled WGS sequence"/>
</dbReference>
<evidence type="ECO:0000256" key="5">
    <source>
        <dbReference type="PROSITE-ProRule" id="PRU00560"/>
    </source>
</evidence>
<proteinExistence type="predicted"/>
<evidence type="ECO:0000256" key="4">
    <source>
        <dbReference type="ARBA" id="ARBA00022840"/>
    </source>
</evidence>
<evidence type="ECO:0000313" key="8">
    <source>
        <dbReference type="EMBL" id="CAE6528500.1"/>
    </source>
</evidence>
<gene>
    <name evidence="8" type="ORF">RDB_LOCUS163949</name>
</gene>
<evidence type="ECO:0000256" key="2">
    <source>
        <dbReference type="ARBA" id="ARBA00022801"/>
    </source>
</evidence>
<dbReference type="GO" id="GO:0016787">
    <property type="term" value="F:hydrolase activity"/>
    <property type="evidence" value="ECO:0007669"/>
    <property type="project" value="UniProtKB-UniRule"/>
</dbReference>
<feature type="domain" description="UvrD-like helicase ATP-binding" evidence="7">
    <location>
        <begin position="206"/>
        <end position="565"/>
    </location>
</feature>
<feature type="binding site" evidence="5">
    <location>
        <begin position="227"/>
        <end position="234"/>
    </location>
    <ligand>
        <name>ATP</name>
        <dbReference type="ChEBI" id="CHEBI:30616"/>
    </ligand>
</feature>
<evidence type="ECO:0000256" key="1">
    <source>
        <dbReference type="ARBA" id="ARBA00022741"/>
    </source>
</evidence>
<dbReference type="PANTHER" id="PTHR21529:SF4">
    <property type="entry name" value="TPR AND ANKYRIN REPEAT-CONTAINING PROTEIN 1"/>
    <property type="match status" value="1"/>
</dbReference>
<comment type="caution">
    <text evidence="8">The sequence shown here is derived from an EMBL/GenBank/DDBJ whole genome shotgun (WGS) entry which is preliminary data.</text>
</comment>
<sequence>MSKTALQAGNRWAVMVSARAAKELRKIERDQKALEIVHKKIRELSMGNFSDENHRPIIGTLQHVPMFRAKVPLDLRIIYQIDLQPDSTGNYDHQVIKIFQVESRARVDYHFWAKVSVRLRRTNPNYRERCSYRLTRNNAADDNQRPAMFPHELYGLGISNEESGFLLDGLTEEEQEQIQEITMDRFAPFNKALYNSIVADLEMVLPMVLDEHERAIVSHKGASIVIGRSGTGKTTALIYKIRAVDQENTVKEDQEPIRQMFVTRSRVLAQHVEATYQGLSEFTNIASKSEDELKEMAKQSREDPDRALVEFDTEVDLRNDLPPRYSELTQKNFPLFVSFDKLCSLLEGDIRRNVPGQINSEGVRSLISYEDFLHSYWPSFRGSTYGLEPNLVWSEIIGVIKGSQAAFNSKDGYLSRSEYVEGLSQRQFSLLAPARAKVYSIFELYTKRKTAQHDTDEADRTRIILQNLPKILEEPNIDYLYVDEVQDNLMIDIYLLRKLAKSTDNIYWSGDSAQTVIAGSSFRINDLKAFTYQDQLVATTPGSYRKPSSLPQFTTFDLSVNFRSLSGIVCFARSLVEVIHTLFPQTIDLMEPETAKEYGDPPIFFTNIRDETGYFENFLLGSRYCKQSGCIRGAQQAILVRDAAAAEELDARLQGLCNVLPIMDSKGLEFDDVLIYNFFSQSPAPIAAWEYLSGTTRWNQPPPPVLCSELKLLYVAVTRARRRCWVWDSGALVNQLQALWMKRGLVKTEPASKMVGQLATYSSKAQWSSKGREYFSHRLYKLAAACFRQAEQVNHAKLSTAYHLMSRAKLKRLRRDNPASQEELAAAATELIACAELPGIGDSKTVYFHAANCFQAAHKLLPAASAFTKAGRAADGIRILFELHDYKSAADLLANNKETIEADVFEELREQARVYLFEHREYKYIGLVFDTVDETVTYARLRQYRTQLKHILAGHRRYHELAEEFLVEKNLTDAVKFFVKAYEHHRTRPSIVRAADLAIAHTESVLLVEGTYRKNDQDLAKSLIENVRPFACCLGRESYLKIDLFYSYLCLDYVSIEMIQCWNRADMTHRSMHTLASYLAIKSNSWLKAECVEKLSEYLDALESYKADIVQIINTTRPCVSLFAQTVLGFTPIESPDPLHNTFQAVKSSLIAHHRVSKVATPVSGRDVDTIIHKELPKRLYSLLEYFHTTTLDSPLFQPMSLTPTPAERLSFWAPTVTSGKSRAAKLDALSKILGFLDVTGLGIGSHPSDYTFLGHQWLGRMFEIVHPVTGEVEQSDLDVISTHLRGWFARDWAQLCESDSSSAESITHALHHFLVRSSFQSRPSDQNIPWSTPIGAGFSYDFRTALVQPLQQLLSAQNSDRLHKAAGAVQFILDRDDRPDATVMIHFIETLIREIMLHMNPARQPEFDGLLLPLSWARSLASKYNGVYNGCDIECLGGLCSAIQQISIELRFGTPGRWLVSGKQITSGLVDLLNIRLCWCISFVIGHMGSHDKDLPLALETLRKISSDEMPSNSLCCNSTAAGSYHAFIGADDQQATLSALCRTFRHENLILMLEYSYRYHPAKFTTGVRTIACADPAKLIGRLSQVSSSPNLRISNQVFGLRLGHQNSDLDEDYSDGEHKSSVPCSPGYHSSSDDARDAVLEYWH</sequence>
<dbReference type="InterPro" id="IPR039904">
    <property type="entry name" value="TRANK1"/>
</dbReference>
<accession>A0A8H3DJF0</accession>
<evidence type="ECO:0000256" key="6">
    <source>
        <dbReference type="SAM" id="MobiDB-lite"/>
    </source>
</evidence>
<dbReference type="InterPro" id="IPR027417">
    <property type="entry name" value="P-loop_NTPase"/>
</dbReference>